<keyword evidence="3" id="KW-0677">Repeat</keyword>
<dbReference type="Gene3D" id="1.25.40.20">
    <property type="entry name" value="Ankyrin repeat-containing domain"/>
    <property type="match status" value="3"/>
</dbReference>
<keyword evidence="6 8" id="KW-0472">Membrane</keyword>
<keyword evidence="2 8" id="KW-0812">Transmembrane</keyword>
<feature type="transmembrane region" description="Helical" evidence="8">
    <location>
        <begin position="333"/>
        <end position="350"/>
    </location>
</feature>
<evidence type="ECO:0000259" key="9">
    <source>
        <dbReference type="Pfam" id="PF13962"/>
    </source>
</evidence>
<evidence type="ECO:0000256" key="5">
    <source>
        <dbReference type="ARBA" id="ARBA00023043"/>
    </source>
</evidence>
<protein>
    <submittedName>
        <fullName evidence="11">Ankyrin repeat-containing protein ITN1-like isoform X2</fullName>
    </submittedName>
</protein>
<feature type="repeat" description="ANK" evidence="7">
    <location>
        <begin position="79"/>
        <end position="111"/>
    </location>
</feature>
<dbReference type="SMART" id="SM00248">
    <property type="entry name" value="ANK"/>
    <property type="match status" value="6"/>
</dbReference>
<gene>
    <name evidence="11" type="primary">LOC107404825</name>
</gene>
<dbReference type="InterPro" id="IPR026961">
    <property type="entry name" value="PGG_dom"/>
</dbReference>
<dbReference type="RefSeq" id="XP_048329784.2">
    <property type="nucleotide sequence ID" value="XM_048473827.2"/>
</dbReference>
<keyword evidence="5 7" id="KW-0040">ANK repeat</keyword>
<dbReference type="PANTHER" id="PTHR24186:SF37">
    <property type="entry name" value="PGG DOMAIN-CONTAINING PROTEIN"/>
    <property type="match status" value="1"/>
</dbReference>
<dbReference type="PROSITE" id="PS50297">
    <property type="entry name" value="ANK_REP_REGION"/>
    <property type="match status" value="2"/>
</dbReference>
<feature type="transmembrane region" description="Helical" evidence="8">
    <location>
        <begin position="395"/>
        <end position="414"/>
    </location>
</feature>
<dbReference type="InterPro" id="IPR036770">
    <property type="entry name" value="Ankyrin_rpt-contain_sf"/>
</dbReference>
<feature type="domain" description="PGG" evidence="9">
    <location>
        <begin position="325"/>
        <end position="448"/>
    </location>
</feature>
<accession>A0ABM3IJL8</accession>
<keyword evidence="4 8" id="KW-1133">Transmembrane helix</keyword>
<organism evidence="10 11">
    <name type="scientific">Ziziphus jujuba</name>
    <name type="common">Chinese jujube</name>
    <name type="synonym">Ziziphus sativa</name>
    <dbReference type="NCBI Taxonomy" id="326968"/>
    <lineage>
        <taxon>Eukaryota</taxon>
        <taxon>Viridiplantae</taxon>
        <taxon>Streptophyta</taxon>
        <taxon>Embryophyta</taxon>
        <taxon>Tracheophyta</taxon>
        <taxon>Spermatophyta</taxon>
        <taxon>Magnoliopsida</taxon>
        <taxon>eudicotyledons</taxon>
        <taxon>Gunneridae</taxon>
        <taxon>Pentapetalae</taxon>
        <taxon>rosids</taxon>
        <taxon>fabids</taxon>
        <taxon>Rosales</taxon>
        <taxon>Rhamnaceae</taxon>
        <taxon>Paliureae</taxon>
        <taxon>Ziziphus</taxon>
    </lineage>
</organism>
<evidence type="ECO:0000256" key="6">
    <source>
        <dbReference type="ARBA" id="ARBA00023136"/>
    </source>
</evidence>
<evidence type="ECO:0000256" key="1">
    <source>
        <dbReference type="ARBA" id="ARBA00004141"/>
    </source>
</evidence>
<sequence length="524" mass="58800">MEVRRDEDDRMVRLYKASTEGCVATLNALIEEDPLTLSKISVNPFGETPLHISASLGHLSFTKQLVSRKPKLAEELDLLKRSPLHLASAEGHRKIVETLVQANKGMCLVGDEDGKIPLHYAAMRGRVEVIEMLISAEPNSIQEKPNEGETVLHLCVQYNQLEALKVLVRSVDNDNNNEFLNSKDQKCGNTILHLAVMLKQIETIKYLLSIPEVKAGAADMVNQRGLTAIDMAEHLPKDLKSFKVQNILLKDIHHVHVGGGLLQRRQKQQQQQQQQQPAVVETAVTGMQVEKKSISSSAKAKAKAKASSSWSWNKLKRFMKYEGDNWLKDRNSGLMVAATVIATMAFQIAVNPPGGVWGEDKEGGNPDYCTESDKCLAGTAVLGYPIWGSDRYLSLVYYNAWAFLTSLSVILLLISGIPLEYKFCMWLLTVAMCLTLTFLTLTFREAVWLLTPAAILQDVDSLLRLFFRLWVYLLGIVASVRTLRFLFVIVTKLYKFVRKLFIANRSRFVNQDTLQVQVMTPPNV</sequence>
<dbReference type="PROSITE" id="PS50088">
    <property type="entry name" value="ANK_REPEAT"/>
    <property type="match status" value="2"/>
</dbReference>
<feature type="transmembrane region" description="Helical" evidence="8">
    <location>
        <begin position="469"/>
        <end position="490"/>
    </location>
</feature>
<dbReference type="InterPro" id="IPR002110">
    <property type="entry name" value="Ankyrin_rpt"/>
</dbReference>
<dbReference type="Pfam" id="PF12796">
    <property type="entry name" value="Ank_2"/>
    <property type="match status" value="2"/>
</dbReference>
<name>A0ABM3IJL8_ZIZJJ</name>
<dbReference type="Proteomes" id="UP001652623">
    <property type="component" value="Chromosome 1"/>
</dbReference>
<evidence type="ECO:0000256" key="2">
    <source>
        <dbReference type="ARBA" id="ARBA00022692"/>
    </source>
</evidence>
<dbReference type="PANTHER" id="PTHR24186">
    <property type="entry name" value="PROTEIN PHOSPHATASE 1 REGULATORY SUBUNIT"/>
    <property type="match status" value="1"/>
</dbReference>
<evidence type="ECO:0000313" key="10">
    <source>
        <dbReference type="Proteomes" id="UP001652623"/>
    </source>
</evidence>
<keyword evidence="10" id="KW-1185">Reference proteome</keyword>
<dbReference type="SUPFAM" id="SSF48403">
    <property type="entry name" value="Ankyrin repeat"/>
    <property type="match status" value="1"/>
</dbReference>
<dbReference type="Pfam" id="PF00023">
    <property type="entry name" value="Ank"/>
    <property type="match status" value="1"/>
</dbReference>
<evidence type="ECO:0000256" key="3">
    <source>
        <dbReference type="ARBA" id="ARBA00022737"/>
    </source>
</evidence>
<proteinExistence type="predicted"/>
<evidence type="ECO:0000256" key="8">
    <source>
        <dbReference type="SAM" id="Phobius"/>
    </source>
</evidence>
<reference evidence="11" key="1">
    <citation type="submission" date="2025-08" db="UniProtKB">
        <authorList>
            <consortium name="RefSeq"/>
        </authorList>
    </citation>
    <scope>IDENTIFICATION</scope>
    <source>
        <tissue evidence="11">Seedling</tissue>
    </source>
</reference>
<evidence type="ECO:0000256" key="7">
    <source>
        <dbReference type="PROSITE-ProRule" id="PRU00023"/>
    </source>
</evidence>
<dbReference type="GeneID" id="107404825"/>
<dbReference type="Pfam" id="PF13962">
    <property type="entry name" value="PGG"/>
    <property type="match status" value="1"/>
</dbReference>
<feature type="repeat" description="ANK" evidence="7">
    <location>
        <begin position="113"/>
        <end position="135"/>
    </location>
</feature>
<evidence type="ECO:0000313" key="11">
    <source>
        <dbReference type="RefSeq" id="XP_048329784.2"/>
    </source>
</evidence>
<evidence type="ECO:0000256" key="4">
    <source>
        <dbReference type="ARBA" id="ARBA00022989"/>
    </source>
</evidence>
<feature type="transmembrane region" description="Helical" evidence="8">
    <location>
        <begin position="426"/>
        <end position="449"/>
    </location>
</feature>
<comment type="subcellular location">
    <subcellularLocation>
        <location evidence="1">Membrane</location>
        <topology evidence="1">Multi-pass membrane protein</topology>
    </subcellularLocation>
</comment>